<dbReference type="Proteomes" id="UP001217918">
    <property type="component" value="Unassembled WGS sequence"/>
</dbReference>
<accession>A0AAD9M6K2</accession>
<feature type="compositionally biased region" description="Polar residues" evidence="1">
    <location>
        <begin position="1073"/>
        <end position="1085"/>
    </location>
</feature>
<gene>
    <name evidence="3" type="ORF">P8C59_000538</name>
</gene>
<protein>
    <recommendedName>
        <fullName evidence="2">Retrovirus-related Pol polyprotein from transposon TNT 1-94-like beta-barrel domain-containing protein</fullName>
    </recommendedName>
</protein>
<evidence type="ECO:0000256" key="1">
    <source>
        <dbReference type="SAM" id="MobiDB-lite"/>
    </source>
</evidence>
<feature type="region of interest" description="Disordered" evidence="1">
    <location>
        <begin position="605"/>
        <end position="628"/>
    </location>
</feature>
<comment type="caution">
    <text evidence="3">The sequence shown here is derived from an EMBL/GenBank/DDBJ whole genome shotgun (WGS) entry which is preliminary data.</text>
</comment>
<feature type="region of interest" description="Disordered" evidence="1">
    <location>
        <begin position="1053"/>
        <end position="1085"/>
    </location>
</feature>
<feature type="compositionally biased region" description="Basic residues" evidence="1">
    <location>
        <begin position="380"/>
        <end position="391"/>
    </location>
</feature>
<feature type="region of interest" description="Disordered" evidence="1">
    <location>
        <begin position="703"/>
        <end position="748"/>
    </location>
</feature>
<feature type="compositionally biased region" description="Basic residues" evidence="1">
    <location>
        <begin position="327"/>
        <end position="339"/>
    </location>
</feature>
<feature type="domain" description="Retrovirus-related Pol polyprotein from transposon TNT 1-94-like beta-barrel" evidence="2">
    <location>
        <begin position="419"/>
        <end position="498"/>
    </location>
</feature>
<dbReference type="PANTHER" id="PTHR11439:SF483">
    <property type="entry name" value="PEPTIDE SYNTHASE GLIP-LIKE, PUTATIVE (AFU_ORTHOLOGUE AFUA_3G12920)-RELATED"/>
    <property type="match status" value="1"/>
</dbReference>
<feature type="region of interest" description="Disordered" evidence="1">
    <location>
        <begin position="312"/>
        <end position="343"/>
    </location>
</feature>
<feature type="region of interest" description="Disordered" evidence="1">
    <location>
        <begin position="1"/>
        <end position="39"/>
    </location>
</feature>
<feature type="compositionally biased region" description="Basic and acidic residues" evidence="1">
    <location>
        <begin position="1060"/>
        <end position="1070"/>
    </location>
</feature>
<dbReference type="Pfam" id="PF22936">
    <property type="entry name" value="Pol_BBD"/>
    <property type="match status" value="1"/>
</dbReference>
<evidence type="ECO:0000313" key="3">
    <source>
        <dbReference type="EMBL" id="KAK2066749.1"/>
    </source>
</evidence>
<dbReference type="CDD" id="cd09272">
    <property type="entry name" value="RNase_HI_RT_Ty1"/>
    <property type="match status" value="1"/>
</dbReference>
<reference evidence="3" key="1">
    <citation type="journal article" date="2023" name="Mol. Plant Microbe Interact.">
        <title>Elucidating the Obligate Nature and Biological Capacity of an Invasive Fungal Corn Pathogen.</title>
        <authorList>
            <person name="MacCready J.S."/>
            <person name="Roggenkamp E.M."/>
            <person name="Gdanetz K."/>
            <person name="Chilvers M.I."/>
        </authorList>
    </citation>
    <scope>NUCLEOTIDE SEQUENCE</scope>
    <source>
        <strain evidence="3">PM02</strain>
    </source>
</reference>
<evidence type="ECO:0000259" key="2">
    <source>
        <dbReference type="Pfam" id="PF22936"/>
    </source>
</evidence>
<organism evidence="3 4">
    <name type="scientific">Phyllachora maydis</name>
    <dbReference type="NCBI Taxonomy" id="1825666"/>
    <lineage>
        <taxon>Eukaryota</taxon>
        <taxon>Fungi</taxon>
        <taxon>Dikarya</taxon>
        <taxon>Ascomycota</taxon>
        <taxon>Pezizomycotina</taxon>
        <taxon>Sordariomycetes</taxon>
        <taxon>Sordariomycetidae</taxon>
        <taxon>Phyllachorales</taxon>
        <taxon>Phyllachoraceae</taxon>
        <taxon>Phyllachora</taxon>
    </lineage>
</organism>
<evidence type="ECO:0000313" key="4">
    <source>
        <dbReference type="Proteomes" id="UP001217918"/>
    </source>
</evidence>
<proteinExistence type="predicted"/>
<dbReference type="PANTHER" id="PTHR11439">
    <property type="entry name" value="GAG-POL-RELATED RETROTRANSPOSON"/>
    <property type="match status" value="1"/>
</dbReference>
<dbReference type="AlphaFoldDB" id="A0AAD9M6K2"/>
<dbReference type="EMBL" id="JAQQPM010000001">
    <property type="protein sequence ID" value="KAK2066749.1"/>
    <property type="molecule type" value="Genomic_DNA"/>
</dbReference>
<keyword evidence="4" id="KW-1185">Reference proteome</keyword>
<feature type="compositionally biased region" description="Low complexity" evidence="1">
    <location>
        <begin position="313"/>
        <end position="326"/>
    </location>
</feature>
<sequence length="1184" mass="131038">MADQAKGKGIAPKRASNPADLGQSSRPPPPIRTLLEDKEDGEDYSKVIEVLKHLNTLKASVEDSVSAIKNISSTLASLTNSSNAAATGKTSYSPRFDPFSGTMDLDSPLRPPRKEPYLGLAVNSATSNLDPPIDTRSKEGFKDTITSSIVKELSKKAYTIPDDKNPDISNTYSNSDQAVLLMLLRNSLSSSPRAAISRPIESKKDDVYNEFHALTFSTYKKGLSAFNAEFNGYLAKLTIAKIDIDPSLILNQYFKALESKFPSWVSRQKSSIRQARMLGLIASSLNIEYLIADILEESRNPAIEAYRAAHVANSSNSTPNSNSNPSKKGKNKKKGKKKASYNIKGQNYSAKSAEQASFILGSYNLAIEEEEESNSSSNSRYKKRKDFKGKGLKTSSNKAKYKDNQPRRHPRDPALYNSWLYNTGSTDHISNSKERFTTFTPNTGQLRPINTGNGPISPAGIGSITLEVLSRKAPPTYTKLVLDNVLYLPNIDINIVSRVRHYNSGGCLIKETLYGGDRRCIAILDFKKSGFFLDVKGSSKPILHANFAFPLGLTSYNTTKSIEPQRNKIVVEIPSNSIRKEDYRPIIEDAIVSEAIEPNKRYKLRNSPAKGTTLEGIGPSLRGKRPHRPIEPLATAQAPYQSPCETREPKPLTGTRDLPHVLRELVIEGNEVEKAISSPTLKEPNIALEGELVDLDLDLEGAVSPDPSNLNTKKPISIEIGPSKLEPYESSSNSELDEPSPDKPINPVIVESTRPTISIRKPELLEAFPQTIEPILAPKPIEVIAPNQPITNEPLDNSDLISEGDKMQLDYYKLLAKTSSYILSFIYKARKRVISKDSMPTTYKQVLKLPRDERSKWLEAITKEFIQLLELGVFKFLPRSLLPSNLARGFMQVEGLDYTVTYASTSIPPTWRILLAIAASNKDIYKLLLKYSYNPSTLNIIKLSKALYNLGVFYNAKTCHFIVTYIDDCLFIGPNIGYITDLKKRLNKVYAIEDLGPAAYFLGLSRSLNRPTKSHLNAAKNLFKYLNSTKDYSICFSYNGNTVADLGPKLSNSSNTTTKLSRDFHSKEGPRPLTTTSTTIVDSRNSKGSSRTSIINSSLVPIGFSDSDFAGDKATSKSTYGYLYKLAGGPISWKTKRATTIALSTLEAETDGLTEAIREVQWIIGLFSELHRPIDYPITLYGDN</sequence>
<name>A0AAD9M6K2_9PEZI</name>
<feature type="region of interest" description="Disordered" evidence="1">
    <location>
        <begin position="369"/>
        <end position="412"/>
    </location>
</feature>
<dbReference type="InterPro" id="IPR054722">
    <property type="entry name" value="PolX-like_BBD"/>
</dbReference>